<dbReference type="AlphaFoldDB" id="A0AB94IXM1"/>
<protein>
    <submittedName>
        <fullName evidence="4">Serine protease inhibitor</fullName>
    </submittedName>
</protein>
<keyword evidence="4" id="KW-0646">Protease inhibitor</keyword>
<dbReference type="InterPro" id="IPR036186">
    <property type="entry name" value="Serpin_sf"/>
</dbReference>
<dbReference type="RefSeq" id="WP_015556673.1">
    <property type="nucleotide sequence ID" value="NC_021038.1"/>
</dbReference>
<evidence type="ECO:0000259" key="3">
    <source>
        <dbReference type="SMART" id="SM00093"/>
    </source>
</evidence>
<dbReference type="PANTHER" id="PTHR11461:SF211">
    <property type="entry name" value="GH10112P-RELATED"/>
    <property type="match status" value="1"/>
</dbReference>
<name>A0AB94IXM1_9BACT</name>
<keyword evidence="2" id="KW-0732">Signal</keyword>
<dbReference type="Pfam" id="PF00079">
    <property type="entry name" value="Serpin"/>
    <property type="match status" value="1"/>
</dbReference>
<dbReference type="GO" id="GO:0005615">
    <property type="term" value="C:extracellular space"/>
    <property type="evidence" value="ECO:0007669"/>
    <property type="project" value="InterPro"/>
</dbReference>
<dbReference type="SUPFAM" id="SSF56574">
    <property type="entry name" value="Serpins"/>
    <property type="match status" value="1"/>
</dbReference>
<dbReference type="PANTHER" id="PTHR11461">
    <property type="entry name" value="SERINE PROTEASE INHIBITOR, SERPIN"/>
    <property type="match status" value="1"/>
</dbReference>
<proteinExistence type="inferred from homology"/>
<evidence type="ECO:0000313" key="5">
    <source>
        <dbReference type="Proteomes" id="UP000008957"/>
    </source>
</evidence>
<feature type="chain" id="PRO_5044500179" evidence="2">
    <location>
        <begin position="34"/>
        <end position="420"/>
    </location>
</feature>
<sequence>MLQFAMYFFGAAKVAAFCLFSLACLTAAENAAAAGTGEAEKTPPTLPAVRAVDGFALRAAAEFRKSNGDFFFSPYSILSVLGMAYEGSAGVTREAMAKALSLDDGFHASLGALSTGLRERMDGQDDQPVLNDANRVWLMKGLAPRSGFGDVLSRDYGGAAEELDFKDAPEEARQRINGWVSDRTKGRITDLILDVPKETRMILTNAVYFKGRWLQPFSAELTVPEPFHVTEAESKDVPMMKEDRESLYADVEGVKLLKLSYGGSASMLLALPKQGAMDELLKDLAHRDGLDLIRRWQASMTRHQVDVWLPKFKMEERYELKELLTTLGMGQAFSDAADFSAMTEDKEPICIDSVVHKTFLEVDEEGAEAAAATGMTMVYATALPPQDPPRAEFHADRPFLFFILDDTTGAILFMGTQSFK</sequence>
<accession>A0AB94IXM1</accession>
<feature type="signal peptide" evidence="2">
    <location>
        <begin position="1"/>
        <end position="33"/>
    </location>
</feature>
<comment type="similarity">
    <text evidence="1">Belongs to the serpin family.</text>
</comment>
<feature type="domain" description="Serpin" evidence="3">
    <location>
        <begin position="52"/>
        <end position="420"/>
    </location>
</feature>
<dbReference type="InterPro" id="IPR042185">
    <property type="entry name" value="Serpin_sf_2"/>
</dbReference>
<organism evidence="4 5">
    <name type="scientific">Fretibacterium fastidiosum</name>
    <dbReference type="NCBI Taxonomy" id="651822"/>
    <lineage>
        <taxon>Bacteria</taxon>
        <taxon>Thermotogati</taxon>
        <taxon>Synergistota</taxon>
        <taxon>Synergistia</taxon>
        <taxon>Synergistales</taxon>
        <taxon>Aminobacteriaceae</taxon>
        <taxon>Fretibacterium</taxon>
    </lineage>
</organism>
<dbReference type="Gene3D" id="2.30.39.10">
    <property type="entry name" value="Alpha-1-antitrypsin, domain 1"/>
    <property type="match status" value="1"/>
</dbReference>
<keyword evidence="5" id="KW-1185">Reference proteome</keyword>
<reference evidence="4 5" key="2">
    <citation type="submission" date="2010-03" db="EMBL/GenBank/DDBJ databases">
        <authorList>
            <person name="Pajon A."/>
        </authorList>
    </citation>
    <scope>NUCLEOTIDE SEQUENCE [LARGE SCALE GENOMIC DNA]</scope>
    <source>
        <strain evidence="4 5">SGP1</strain>
    </source>
</reference>
<dbReference type="CDD" id="cd19590">
    <property type="entry name" value="serpin_thermopin-like"/>
    <property type="match status" value="1"/>
</dbReference>
<dbReference type="InterPro" id="IPR042178">
    <property type="entry name" value="Serpin_sf_1"/>
</dbReference>
<dbReference type="PROSITE" id="PS00284">
    <property type="entry name" value="SERPIN"/>
    <property type="match status" value="1"/>
</dbReference>
<dbReference type="InterPro" id="IPR000215">
    <property type="entry name" value="Serpin_fam"/>
</dbReference>
<dbReference type="GO" id="GO:0004867">
    <property type="term" value="F:serine-type endopeptidase inhibitor activity"/>
    <property type="evidence" value="ECO:0007669"/>
    <property type="project" value="UniProtKB-KW"/>
</dbReference>
<keyword evidence="4" id="KW-0722">Serine protease inhibitor</keyword>
<reference evidence="5" key="1">
    <citation type="submission" date="2010-03" db="EMBL/GenBank/DDBJ databases">
        <title>The genome sequence of Synergistetes sp. SGP1.</title>
        <authorList>
            <consortium name="metaHIT consortium -- http://www.metahit.eu/"/>
            <person name="Pajon A."/>
            <person name="Turner K."/>
            <person name="Parkhill J."/>
            <person name="Wade W."/>
            <person name="Vartoukian S."/>
        </authorList>
    </citation>
    <scope>NUCLEOTIDE SEQUENCE [LARGE SCALE GENOMIC DNA]</scope>
    <source>
        <strain evidence="5">SGP1</strain>
    </source>
</reference>
<dbReference type="EMBL" id="FP929056">
    <property type="protein sequence ID" value="CBL28526.1"/>
    <property type="molecule type" value="Genomic_DNA"/>
</dbReference>
<dbReference type="Gene3D" id="3.30.497.10">
    <property type="entry name" value="Antithrombin, subunit I, domain 2"/>
    <property type="match status" value="1"/>
</dbReference>
<dbReference type="KEGG" id="sbr:SY1_15040"/>
<dbReference type="InterPro" id="IPR023795">
    <property type="entry name" value="Serpin_CS"/>
</dbReference>
<dbReference type="Proteomes" id="UP000008957">
    <property type="component" value="Chromosome"/>
</dbReference>
<gene>
    <name evidence="4" type="ORF">SY1_15040</name>
</gene>
<evidence type="ECO:0000256" key="2">
    <source>
        <dbReference type="SAM" id="SignalP"/>
    </source>
</evidence>
<dbReference type="SMART" id="SM00093">
    <property type="entry name" value="SERPIN"/>
    <property type="match status" value="1"/>
</dbReference>
<dbReference type="InterPro" id="IPR023796">
    <property type="entry name" value="Serpin_dom"/>
</dbReference>
<evidence type="ECO:0000256" key="1">
    <source>
        <dbReference type="RuleBase" id="RU000411"/>
    </source>
</evidence>
<evidence type="ECO:0000313" key="4">
    <source>
        <dbReference type="EMBL" id="CBL28526.1"/>
    </source>
</evidence>